<feature type="domain" description="Reverse transcriptase zinc-binding" evidence="1">
    <location>
        <begin position="95"/>
        <end position="144"/>
    </location>
</feature>
<keyword evidence="3" id="KW-1185">Reference proteome</keyword>
<reference evidence="2 3" key="1">
    <citation type="journal article" date="2018" name="Front. Plant Sci.">
        <title>Red Clover (Trifolium pratense) and Zigzag Clover (T. medium) - A Picture of Genomic Similarities and Differences.</title>
        <authorList>
            <person name="Dluhosova J."/>
            <person name="Istvanek J."/>
            <person name="Nedelnik J."/>
            <person name="Repkova J."/>
        </authorList>
    </citation>
    <scope>NUCLEOTIDE SEQUENCE [LARGE SCALE GENOMIC DNA]</scope>
    <source>
        <strain evidence="3">cv. 10/8</strain>
        <tissue evidence="2">Leaf</tissue>
    </source>
</reference>
<sequence>MENTSWLLGKGDNINFWIDNWCGQPLVHSLHIPTHLHNHLSAKVEDFIVNHQWHFPDRLIDMFPNIMSIAANISIPLESKIDTLVWKSSVSGLLSFKDAYLFHGQEGQNLAWARLIWCSEIPPSKSLLSWRLVHDKLPTDNKLADK</sequence>
<dbReference type="InterPro" id="IPR026960">
    <property type="entry name" value="RVT-Znf"/>
</dbReference>
<dbReference type="EMBL" id="LXQA010094810">
    <property type="protein sequence ID" value="MCI15050.1"/>
    <property type="molecule type" value="Genomic_DNA"/>
</dbReference>
<protein>
    <submittedName>
        <fullName evidence="2">Ribonuclease H protein</fullName>
    </submittedName>
</protein>
<organism evidence="2 3">
    <name type="scientific">Trifolium medium</name>
    <dbReference type="NCBI Taxonomy" id="97028"/>
    <lineage>
        <taxon>Eukaryota</taxon>
        <taxon>Viridiplantae</taxon>
        <taxon>Streptophyta</taxon>
        <taxon>Embryophyta</taxon>
        <taxon>Tracheophyta</taxon>
        <taxon>Spermatophyta</taxon>
        <taxon>Magnoliopsida</taxon>
        <taxon>eudicotyledons</taxon>
        <taxon>Gunneridae</taxon>
        <taxon>Pentapetalae</taxon>
        <taxon>rosids</taxon>
        <taxon>fabids</taxon>
        <taxon>Fabales</taxon>
        <taxon>Fabaceae</taxon>
        <taxon>Papilionoideae</taxon>
        <taxon>50 kb inversion clade</taxon>
        <taxon>NPAAA clade</taxon>
        <taxon>Hologalegina</taxon>
        <taxon>IRL clade</taxon>
        <taxon>Trifolieae</taxon>
        <taxon>Trifolium</taxon>
    </lineage>
</organism>
<evidence type="ECO:0000259" key="1">
    <source>
        <dbReference type="Pfam" id="PF13966"/>
    </source>
</evidence>
<accession>A0A392PUC0</accession>
<comment type="caution">
    <text evidence="2">The sequence shown here is derived from an EMBL/GenBank/DDBJ whole genome shotgun (WGS) entry which is preliminary data.</text>
</comment>
<evidence type="ECO:0000313" key="2">
    <source>
        <dbReference type="EMBL" id="MCI15050.1"/>
    </source>
</evidence>
<dbReference type="Proteomes" id="UP000265520">
    <property type="component" value="Unassembled WGS sequence"/>
</dbReference>
<dbReference type="Pfam" id="PF13966">
    <property type="entry name" value="zf-RVT"/>
    <property type="match status" value="1"/>
</dbReference>
<feature type="non-terminal residue" evidence="2">
    <location>
        <position position="146"/>
    </location>
</feature>
<proteinExistence type="predicted"/>
<name>A0A392PUC0_9FABA</name>
<evidence type="ECO:0000313" key="3">
    <source>
        <dbReference type="Proteomes" id="UP000265520"/>
    </source>
</evidence>
<dbReference type="AlphaFoldDB" id="A0A392PUC0"/>